<dbReference type="EMBL" id="LAZR01003026">
    <property type="protein sequence ID" value="KKN22847.1"/>
    <property type="molecule type" value="Genomic_DNA"/>
</dbReference>
<comment type="caution">
    <text evidence="3">The sequence shown here is derived from an EMBL/GenBank/DDBJ whole genome shotgun (WGS) entry which is preliminary data.</text>
</comment>
<dbReference type="GO" id="GO:0003676">
    <property type="term" value="F:nucleic acid binding"/>
    <property type="evidence" value="ECO:0007669"/>
    <property type="project" value="InterPro"/>
</dbReference>
<dbReference type="InterPro" id="IPR011856">
    <property type="entry name" value="tRNA_endonuc-like_dom_sf"/>
</dbReference>
<gene>
    <name evidence="3" type="ORF">LCGC14_0911130</name>
</gene>
<sequence>MSKQIGFLNEMKVMVELLSQGFVVSKPQGDYCPYDLISDHKGILHRLQIKSTTRGAGPASRNRGLKVLAAKVLATLVIVYSFLLPMVHHLHAL</sequence>
<feature type="transmembrane region" description="Helical" evidence="1">
    <location>
        <begin position="68"/>
        <end position="87"/>
    </location>
</feature>
<keyword evidence="1" id="KW-0812">Transmembrane</keyword>
<evidence type="ECO:0000313" key="3">
    <source>
        <dbReference type="EMBL" id="KKN22847.1"/>
    </source>
</evidence>
<evidence type="ECO:0000259" key="2">
    <source>
        <dbReference type="Pfam" id="PF11645"/>
    </source>
</evidence>
<organism evidence="3">
    <name type="scientific">marine sediment metagenome</name>
    <dbReference type="NCBI Taxonomy" id="412755"/>
    <lineage>
        <taxon>unclassified sequences</taxon>
        <taxon>metagenomes</taxon>
        <taxon>ecological metagenomes</taxon>
    </lineage>
</organism>
<dbReference type="Gene3D" id="3.40.1350.10">
    <property type="match status" value="1"/>
</dbReference>
<accession>A0A0F9PEG3</accession>
<dbReference type="InterPro" id="IPR021671">
    <property type="entry name" value="PD(D/E)XK_Endonuc"/>
</dbReference>
<name>A0A0F9PEG3_9ZZZZ</name>
<dbReference type="AlphaFoldDB" id="A0A0F9PEG3"/>
<feature type="domain" description="PD(D/E)XK endonuclease" evidence="2">
    <location>
        <begin position="2"/>
        <end position="53"/>
    </location>
</feature>
<keyword evidence="1" id="KW-0472">Membrane</keyword>
<protein>
    <recommendedName>
        <fullName evidence="2">PD(D/E)XK endonuclease domain-containing protein</fullName>
    </recommendedName>
</protein>
<keyword evidence="1" id="KW-1133">Transmembrane helix</keyword>
<proteinExistence type="predicted"/>
<dbReference type="Pfam" id="PF11645">
    <property type="entry name" value="PDDEXK_5"/>
    <property type="match status" value="1"/>
</dbReference>
<reference evidence="3" key="1">
    <citation type="journal article" date="2015" name="Nature">
        <title>Complex archaea that bridge the gap between prokaryotes and eukaryotes.</title>
        <authorList>
            <person name="Spang A."/>
            <person name="Saw J.H."/>
            <person name="Jorgensen S.L."/>
            <person name="Zaremba-Niedzwiedzka K."/>
            <person name="Martijn J."/>
            <person name="Lind A.E."/>
            <person name="van Eijk R."/>
            <person name="Schleper C."/>
            <person name="Guy L."/>
            <person name="Ettema T.J."/>
        </authorList>
    </citation>
    <scope>NUCLEOTIDE SEQUENCE</scope>
</reference>
<evidence type="ECO:0000256" key="1">
    <source>
        <dbReference type="SAM" id="Phobius"/>
    </source>
</evidence>